<proteinExistence type="predicted"/>
<dbReference type="Proteomes" id="UP000002280">
    <property type="component" value="Chromosome 3"/>
</dbReference>
<reference evidence="3" key="3">
    <citation type="submission" date="2025-09" db="UniProtKB">
        <authorList>
            <consortium name="Ensembl"/>
        </authorList>
    </citation>
    <scope>IDENTIFICATION</scope>
</reference>
<reference evidence="3 4" key="1">
    <citation type="journal article" date="2007" name="Nature">
        <title>Genome of the marsupial Monodelphis domestica reveals innovation in non-coding sequences.</title>
        <authorList>
            <person name="Mikkelsen T.S."/>
            <person name="Wakefield M.J."/>
            <person name="Aken B."/>
            <person name="Amemiya C.T."/>
            <person name="Chang J.L."/>
            <person name="Duke S."/>
            <person name="Garber M."/>
            <person name="Gentles A.J."/>
            <person name="Goodstadt L."/>
            <person name="Heger A."/>
            <person name="Jurka J."/>
            <person name="Kamal M."/>
            <person name="Mauceli E."/>
            <person name="Searle S.M."/>
            <person name="Sharpe T."/>
            <person name="Baker M.L."/>
            <person name="Batzer M.A."/>
            <person name="Benos P.V."/>
            <person name="Belov K."/>
            <person name="Clamp M."/>
            <person name="Cook A."/>
            <person name="Cuff J."/>
            <person name="Das R."/>
            <person name="Davidow L."/>
            <person name="Deakin J.E."/>
            <person name="Fazzari M.J."/>
            <person name="Glass J.L."/>
            <person name="Grabherr M."/>
            <person name="Greally J.M."/>
            <person name="Gu W."/>
            <person name="Hore T.A."/>
            <person name="Huttley G.A."/>
            <person name="Kleber M."/>
            <person name="Jirtle R.L."/>
            <person name="Koina E."/>
            <person name="Lee J.T."/>
            <person name="Mahony S."/>
            <person name="Marra M.A."/>
            <person name="Miller R.D."/>
            <person name="Nicholls R.D."/>
            <person name="Oda M."/>
            <person name="Papenfuss A.T."/>
            <person name="Parra Z.E."/>
            <person name="Pollock D.D."/>
            <person name="Ray D.A."/>
            <person name="Schein J.E."/>
            <person name="Speed T.P."/>
            <person name="Thompson K."/>
            <person name="VandeBerg J.L."/>
            <person name="Wade C.M."/>
            <person name="Walker J.A."/>
            <person name="Waters P.D."/>
            <person name="Webber C."/>
            <person name="Weidman J.R."/>
            <person name="Xie X."/>
            <person name="Zody M.C."/>
            <person name="Baldwin J."/>
            <person name="Abdouelleil A."/>
            <person name="Abdulkadir J."/>
            <person name="Abebe A."/>
            <person name="Abera B."/>
            <person name="Abreu J."/>
            <person name="Acer S.C."/>
            <person name="Aftuck L."/>
            <person name="Alexander A."/>
            <person name="An P."/>
            <person name="Anderson E."/>
            <person name="Anderson S."/>
            <person name="Arachi H."/>
            <person name="Azer M."/>
            <person name="Bachantsang P."/>
            <person name="Barry A."/>
            <person name="Bayul T."/>
            <person name="Berlin A."/>
            <person name="Bessette D."/>
            <person name="Bloom T."/>
            <person name="Bloom T."/>
            <person name="Boguslavskiy L."/>
            <person name="Bonnet C."/>
            <person name="Boukhgalter B."/>
            <person name="Bourzgui I."/>
            <person name="Brown A."/>
            <person name="Cahill P."/>
            <person name="Channer S."/>
            <person name="Cheshatsang Y."/>
            <person name="Chuda L."/>
            <person name="Citroen M."/>
            <person name="Collymore A."/>
            <person name="Cooke P."/>
            <person name="Costello M."/>
            <person name="D'Aco K."/>
            <person name="Daza R."/>
            <person name="De Haan G."/>
            <person name="DeGray S."/>
            <person name="DeMaso C."/>
            <person name="Dhargay N."/>
            <person name="Dooley K."/>
            <person name="Dooley E."/>
            <person name="Doricent M."/>
            <person name="Dorje P."/>
            <person name="Dorjee K."/>
            <person name="Dupes A."/>
            <person name="Elong R."/>
            <person name="Falk J."/>
            <person name="Farina A."/>
            <person name="Faro S."/>
            <person name="Ferguson D."/>
            <person name="Fisher S."/>
            <person name="Foley C.D."/>
            <person name="Franke A."/>
            <person name="Friedrich D."/>
            <person name="Gadbois L."/>
            <person name="Gearin G."/>
            <person name="Gearin C.R."/>
            <person name="Giannoukos G."/>
            <person name="Goode T."/>
            <person name="Graham J."/>
            <person name="Grandbois E."/>
            <person name="Grewal S."/>
            <person name="Gyaltsen K."/>
            <person name="Hafez N."/>
            <person name="Hagos B."/>
            <person name="Hall J."/>
            <person name="Henson C."/>
            <person name="Hollinger A."/>
            <person name="Honan T."/>
            <person name="Huard M.D."/>
            <person name="Hughes L."/>
            <person name="Hurhula B."/>
            <person name="Husby M.E."/>
            <person name="Kamat A."/>
            <person name="Kanga B."/>
            <person name="Kashin S."/>
            <person name="Khazanovich D."/>
            <person name="Kisner P."/>
            <person name="Lance K."/>
            <person name="Lara M."/>
            <person name="Lee W."/>
            <person name="Lennon N."/>
            <person name="Letendre F."/>
            <person name="LeVine R."/>
            <person name="Lipovsky A."/>
            <person name="Liu X."/>
            <person name="Liu J."/>
            <person name="Liu S."/>
            <person name="Lokyitsang T."/>
            <person name="Lokyitsang Y."/>
            <person name="Lubonja R."/>
            <person name="Lui A."/>
            <person name="MacDonald P."/>
            <person name="Magnisalis V."/>
            <person name="Maru K."/>
            <person name="Matthews C."/>
            <person name="McCusker W."/>
            <person name="McDonough S."/>
            <person name="Mehta T."/>
            <person name="Meldrim J."/>
            <person name="Meneus L."/>
            <person name="Mihai O."/>
            <person name="Mihalev A."/>
            <person name="Mihova T."/>
            <person name="Mittelman R."/>
            <person name="Mlenga V."/>
            <person name="Montmayeur A."/>
            <person name="Mulrain L."/>
            <person name="Navidi A."/>
            <person name="Naylor J."/>
            <person name="Negash T."/>
            <person name="Nguyen T."/>
            <person name="Nguyen N."/>
            <person name="Nicol R."/>
            <person name="Norbu C."/>
            <person name="Norbu N."/>
            <person name="Novod N."/>
            <person name="O'Neill B."/>
            <person name="Osman S."/>
            <person name="Markiewicz E."/>
            <person name="Oyono O.L."/>
            <person name="Patti C."/>
            <person name="Phunkhang P."/>
            <person name="Pierre F."/>
            <person name="Priest M."/>
            <person name="Raghuraman S."/>
            <person name="Rege F."/>
            <person name="Reyes R."/>
            <person name="Rise C."/>
            <person name="Rogov P."/>
            <person name="Ross K."/>
            <person name="Ryan E."/>
            <person name="Settipalli S."/>
            <person name="Shea T."/>
            <person name="Sherpa N."/>
            <person name="Shi L."/>
            <person name="Shih D."/>
            <person name="Sparrow T."/>
            <person name="Spaulding J."/>
            <person name="Stalker J."/>
            <person name="Stange-Thomann N."/>
            <person name="Stavropoulos S."/>
            <person name="Stone C."/>
            <person name="Strader C."/>
            <person name="Tesfaye S."/>
            <person name="Thomson T."/>
            <person name="Thoulutsang Y."/>
            <person name="Thoulutsang D."/>
            <person name="Topham K."/>
            <person name="Topping I."/>
            <person name="Tsamla T."/>
            <person name="Vassiliev H."/>
            <person name="Vo A."/>
            <person name="Wangchuk T."/>
            <person name="Wangdi T."/>
            <person name="Weiand M."/>
            <person name="Wilkinson J."/>
            <person name="Wilson A."/>
            <person name="Yadav S."/>
            <person name="Young G."/>
            <person name="Yu Q."/>
            <person name="Zembek L."/>
            <person name="Zhong D."/>
            <person name="Zimmer A."/>
            <person name="Zwirko Z."/>
            <person name="Jaffe D.B."/>
            <person name="Alvarez P."/>
            <person name="Brockman W."/>
            <person name="Butler J."/>
            <person name="Chin C."/>
            <person name="Gnerre S."/>
            <person name="MacCallum I."/>
            <person name="Graves J.A."/>
            <person name="Ponting C.P."/>
            <person name="Breen M."/>
            <person name="Samollow P.B."/>
            <person name="Lander E.S."/>
            <person name="Lindblad-Toh K."/>
        </authorList>
    </citation>
    <scope>NUCLEOTIDE SEQUENCE [LARGE SCALE GENOMIC DNA]</scope>
</reference>
<dbReference type="AlphaFoldDB" id="F6Z1C3"/>
<feature type="signal peptide" evidence="1">
    <location>
        <begin position="1"/>
        <end position="17"/>
    </location>
</feature>
<dbReference type="InParanoid" id="F6Z1C3"/>
<dbReference type="HOGENOM" id="CLU_077975_4_0_1"/>
<dbReference type="GeneTree" id="ENSGT00940000162204"/>
<keyword evidence="1" id="KW-0732">Signal</keyword>
<reference evidence="3" key="2">
    <citation type="submission" date="2025-08" db="UniProtKB">
        <authorList>
            <consortium name="Ensembl"/>
        </authorList>
    </citation>
    <scope>IDENTIFICATION</scope>
</reference>
<feature type="domain" description="Ig-like" evidence="2">
    <location>
        <begin position="9"/>
        <end position="108"/>
    </location>
</feature>
<dbReference type="PANTHER" id="PTHR23267">
    <property type="entry name" value="IMMUNOGLOBULIN LIGHT CHAIN"/>
    <property type="match status" value="1"/>
</dbReference>
<dbReference type="Ensembl" id="ENSMODT00000016418.3">
    <property type="protein sequence ID" value="ENSMODP00000016120.3"/>
    <property type="gene ID" value="ENSMODG00000012888.4"/>
</dbReference>
<accession>F6Z1C3</accession>
<keyword evidence="4" id="KW-1185">Reference proteome</keyword>
<dbReference type="OMA" id="HYHRDRG"/>
<dbReference type="InterPro" id="IPR036179">
    <property type="entry name" value="Ig-like_dom_sf"/>
</dbReference>
<sequence length="127" mass="13388">MTWALLLCPLFISGASSQAVVLSQESSLSMSPGGSVTMTCGSSTGPVTTSHYSVWVQQKSGHVPLGLIGGTTTRYPGIPARFSGSILGNKAALTITGAQPEDEAEYYCALWFSKNWVFIQGSPINQN</sequence>
<evidence type="ECO:0000256" key="1">
    <source>
        <dbReference type="SAM" id="SignalP"/>
    </source>
</evidence>
<dbReference type="Pfam" id="PF07686">
    <property type="entry name" value="V-set"/>
    <property type="match status" value="1"/>
</dbReference>
<dbReference type="SUPFAM" id="SSF48726">
    <property type="entry name" value="Immunoglobulin"/>
    <property type="match status" value="1"/>
</dbReference>
<dbReference type="GO" id="GO:0019814">
    <property type="term" value="C:immunoglobulin complex"/>
    <property type="evidence" value="ECO:0000318"/>
    <property type="project" value="GO_Central"/>
</dbReference>
<dbReference type="InterPro" id="IPR013106">
    <property type="entry name" value="Ig_V-set"/>
</dbReference>
<dbReference type="PROSITE" id="PS50835">
    <property type="entry name" value="IG_LIKE"/>
    <property type="match status" value="1"/>
</dbReference>
<evidence type="ECO:0000313" key="3">
    <source>
        <dbReference type="Ensembl" id="ENSMODP00000016120.3"/>
    </source>
</evidence>
<dbReference type="FunFam" id="2.60.40.10:FF:002073">
    <property type="entry name" value="Ig lambda-1 chain V regions MOPC 104E/RPC20/J558/S104"/>
    <property type="match status" value="1"/>
</dbReference>
<feature type="chain" id="PRO_5023821192" description="Ig-like domain-containing protein" evidence="1">
    <location>
        <begin position="18"/>
        <end position="127"/>
    </location>
</feature>
<dbReference type="eggNOG" id="ENOG502RYIN">
    <property type="taxonomic scope" value="Eukaryota"/>
</dbReference>
<dbReference type="SMART" id="SM00409">
    <property type="entry name" value="IG"/>
    <property type="match status" value="1"/>
</dbReference>
<dbReference type="Gene3D" id="2.60.40.10">
    <property type="entry name" value="Immunoglobulins"/>
    <property type="match status" value="1"/>
</dbReference>
<organism evidence="3 4">
    <name type="scientific">Monodelphis domestica</name>
    <name type="common">Gray short-tailed opossum</name>
    <dbReference type="NCBI Taxonomy" id="13616"/>
    <lineage>
        <taxon>Eukaryota</taxon>
        <taxon>Metazoa</taxon>
        <taxon>Chordata</taxon>
        <taxon>Craniata</taxon>
        <taxon>Vertebrata</taxon>
        <taxon>Euteleostomi</taxon>
        <taxon>Mammalia</taxon>
        <taxon>Metatheria</taxon>
        <taxon>Didelphimorphia</taxon>
        <taxon>Didelphidae</taxon>
        <taxon>Monodelphis</taxon>
    </lineage>
</organism>
<dbReference type="InterPro" id="IPR013783">
    <property type="entry name" value="Ig-like_fold"/>
</dbReference>
<dbReference type="GO" id="GO:0006955">
    <property type="term" value="P:immune response"/>
    <property type="evidence" value="ECO:0000318"/>
    <property type="project" value="GO_Central"/>
</dbReference>
<dbReference type="InterPro" id="IPR003599">
    <property type="entry name" value="Ig_sub"/>
</dbReference>
<evidence type="ECO:0000259" key="2">
    <source>
        <dbReference type="PROSITE" id="PS50835"/>
    </source>
</evidence>
<protein>
    <recommendedName>
        <fullName evidence="2">Ig-like domain-containing protein</fullName>
    </recommendedName>
</protein>
<dbReference type="InterPro" id="IPR050150">
    <property type="entry name" value="IgV_Light_Chain"/>
</dbReference>
<evidence type="ECO:0000313" key="4">
    <source>
        <dbReference type="Proteomes" id="UP000002280"/>
    </source>
</evidence>
<dbReference type="SMART" id="SM00406">
    <property type="entry name" value="IGv"/>
    <property type="match status" value="1"/>
</dbReference>
<name>F6Z1C3_MONDO</name>
<dbReference type="InterPro" id="IPR007110">
    <property type="entry name" value="Ig-like_dom"/>
</dbReference>